<evidence type="ECO:0000313" key="1">
    <source>
        <dbReference type="EMBL" id="RJQ80661.1"/>
    </source>
</evidence>
<evidence type="ECO:0000313" key="2">
    <source>
        <dbReference type="Proteomes" id="UP000285112"/>
    </source>
</evidence>
<dbReference type="Proteomes" id="UP000285112">
    <property type="component" value="Unassembled WGS sequence"/>
</dbReference>
<gene>
    <name evidence="1" type="ORF">D5S19_24790</name>
</gene>
<reference evidence="1 2" key="1">
    <citation type="submission" date="2018-09" db="EMBL/GenBank/DDBJ databases">
        <title>YIM PH 21725 draft genome.</title>
        <authorList>
            <person name="Miao C."/>
        </authorList>
    </citation>
    <scope>NUCLEOTIDE SEQUENCE [LARGE SCALE GENOMIC DNA]</scope>
    <source>
        <strain evidence="2">YIM PH21725</strain>
    </source>
</reference>
<organism evidence="1 2">
    <name type="scientific">Amycolatopsis panacis</name>
    <dbReference type="NCBI Taxonomy" id="2340917"/>
    <lineage>
        <taxon>Bacteria</taxon>
        <taxon>Bacillati</taxon>
        <taxon>Actinomycetota</taxon>
        <taxon>Actinomycetes</taxon>
        <taxon>Pseudonocardiales</taxon>
        <taxon>Pseudonocardiaceae</taxon>
        <taxon>Amycolatopsis</taxon>
    </lineage>
</organism>
<dbReference type="RefSeq" id="WP_120025796.1">
    <property type="nucleotide sequence ID" value="NZ_QZFV01000114.1"/>
</dbReference>
<comment type="caution">
    <text evidence="1">The sequence shown here is derived from an EMBL/GenBank/DDBJ whole genome shotgun (WGS) entry which is preliminary data.</text>
</comment>
<sequence length="89" mass="9676">MSGERPYRPAPQTCNPWTIVDLVFRYLADQGLHPVLGEAGNPGEPAARLLCALGIVPETQGDQRARDVAKEELARLRTALLDEPGDVPD</sequence>
<proteinExistence type="predicted"/>
<keyword evidence="2" id="KW-1185">Reference proteome</keyword>
<dbReference type="AlphaFoldDB" id="A0A419HUZ9"/>
<protein>
    <submittedName>
        <fullName evidence="1">Uncharacterized protein</fullName>
    </submittedName>
</protein>
<name>A0A419HUZ9_9PSEU</name>
<accession>A0A419HUZ9</accession>
<dbReference type="OrthoDB" id="3828020at2"/>
<dbReference type="EMBL" id="QZFV01000114">
    <property type="protein sequence ID" value="RJQ80661.1"/>
    <property type="molecule type" value="Genomic_DNA"/>
</dbReference>